<dbReference type="Pfam" id="PF07992">
    <property type="entry name" value="Pyr_redox_2"/>
    <property type="match status" value="1"/>
</dbReference>
<keyword evidence="3" id="KW-0274">FAD</keyword>
<keyword evidence="7" id="KW-1185">Reference proteome</keyword>
<protein>
    <submittedName>
        <fullName evidence="6">FAD-dependent oxidoreductase</fullName>
    </submittedName>
</protein>
<dbReference type="Proteomes" id="UP001589707">
    <property type="component" value="Unassembled WGS sequence"/>
</dbReference>
<evidence type="ECO:0000313" key="6">
    <source>
        <dbReference type="EMBL" id="MFB9775717.1"/>
    </source>
</evidence>
<name>A0ABV5X183_9MICO</name>
<organism evidence="6 7">
    <name type="scientific">Brevibacterium otitidis</name>
    <dbReference type="NCBI Taxonomy" id="53364"/>
    <lineage>
        <taxon>Bacteria</taxon>
        <taxon>Bacillati</taxon>
        <taxon>Actinomycetota</taxon>
        <taxon>Actinomycetes</taxon>
        <taxon>Micrococcales</taxon>
        <taxon>Brevibacteriaceae</taxon>
        <taxon>Brevibacterium</taxon>
    </lineage>
</organism>
<dbReference type="InterPro" id="IPR023753">
    <property type="entry name" value="FAD/NAD-binding_dom"/>
</dbReference>
<evidence type="ECO:0000259" key="5">
    <source>
        <dbReference type="Pfam" id="PF14759"/>
    </source>
</evidence>
<evidence type="ECO:0000313" key="7">
    <source>
        <dbReference type="Proteomes" id="UP001589707"/>
    </source>
</evidence>
<feature type="domain" description="FAD/NAD(P)-binding" evidence="4">
    <location>
        <begin position="16"/>
        <end position="279"/>
    </location>
</feature>
<dbReference type="SUPFAM" id="SSF55424">
    <property type="entry name" value="FAD/NAD-linked reductases, dimerisation (C-terminal) domain"/>
    <property type="match status" value="1"/>
</dbReference>
<dbReference type="InterPro" id="IPR036188">
    <property type="entry name" value="FAD/NAD-bd_sf"/>
</dbReference>
<comment type="cofactor">
    <cofactor evidence="1">
        <name>FAD</name>
        <dbReference type="ChEBI" id="CHEBI:57692"/>
    </cofactor>
</comment>
<dbReference type="SUPFAM" id="SSF51905">
    <property type="entry name" value="FAD/NAD(P)-binding domain"/>
    <property type="match status" value="2"/>
</dbReference>
<keyword evidence="2" id="KW-0285">Flavoprotein</keyword>
<evidence type="ECO:0000256" key="3">
    <source>
        <dbReference type="ARBA" id="ARBA00022827"/>
    </source>
</evidence>
<proteinExistence type="predicted"/>
<evidence type="ECO:0000256" key="2">
    <source>
        <dbReference type="ARBA" id="ARBA00022630"/>
    </source>
</evidence>
<dbReference type="EMBL" id="JBHMAU010000035">
    <property type="protein sequence ID" value="MFB9775717.1"/>
    <property type="molecule type" value="Genomic_DNA"/>
</dbReference>
<dbReference type="Gene3D" id="3.50.50.60">
    <property type="entry name" value="FAD/NAD(P)-binding domain"/>
    <property type="match status" value="2"/>
</dbReference>
<evidence type="ECO:0000259" key="4">
    <source>
        <dbReference type="Pfam" id="PF07992"/>
    </source>
</evidence>
<sequence>MTAAGIGETMKRMETLAIVGAGLAGTECASAYVGAGGTADVVLIDSRPEPTELPPLSKTLFAEQLNLVPLQLAGSVRLVEGTVAEVAADGRSLRLADGQRLECDSLVVATGLQARRPHTELPGGPVHTIRTSADAEAIRAAVTPGADIGVLGSGYLALEAARGAADAGHSATVYLRGDRPLIGRHHESIGRALMERHAEAGVQFVLEADPSDYAAHDLWIAAVGGSPLTEWLPESWDRSGSGHLSVTGGMQVTSSRQPVSGVWAIGDLAQLSTGPFAGAGPMESEAAASSQGAWLGEQLAAGAPAESEWIDVPWHWSFQGSERVFAAGRVTDTEAALVSGDTSSGRFQVLHFHEDVLCGAETLNQPPAHNAARKLLARPAADRPTLSDVADVTGITEAAETPPGAAATAFDLRAWERRLRN</sequence>
<accession>A0ABV5X183</accession>
<gene>
    <name evidence="6" type="ORF">ACFFN1_04740</name>
</gene>
<dbReference type="InterPro" id="IPR028202">
    <property type="entry name" value="Reductase_C"/>
</dbReference>
<feature type="domain" description="Reductase C-terminal" evidence="5">
    <location>
        <begin position="314"/>
        <end position="384"/>
    </location>
</feature>
<dbReference type="Pfam" id="PF14759">
    <property type="entry name" value="Reductase_C"/>
    <property type="match status" value="1"/>
</dbReference>
<dbReference type="InterPro" id="IPR016156">
    <property type="entry name" value="FAD/NAD-linked_Rdtase_dimer_sf"/>
</dbReference>
<dbReference type="PRINTS" id="PR00368">
    <property type="entry name" value="FADPNR"/>
</dbReference>
<dbReference type="RefSeq" id="WP_376890762.1">
    <property type="nucleotide sequence ID" value="NZ_JBHUFJ010000035.1"/>
</dbReference>
<dbReference type="PANTHER" id="PTHR43429">
    <property type="entry name" value="PYRIDINE NUCLEOTIDE-DISULFIDE OXIDOREDUCTASE DOMAIN-CONTAINING"/>
    <property type="match status" value="1"/>
</dbReference>
<dbReference type="PANTHER" id="PTHR43429:SF3">
    <property type="entry name" value="NITRITE REDUCTASE [NAD(P)H]"/>
    <property type="match status" value="1"/>
</dbReference>
<reference evidence="6 7" key="1">
    <citation type="submission" date="2024-09" db="EMBL/GenBank/DDBJ databases">
        <authorList>
            <person name="Sun Q."/>
            <person name="Mori K."/>
        </authorList>
    </citation>
    <scope>NUCLEOTIDE SEQUENCE [LARGE SCALE GENOMIC DNA]</scope>
    <source>
        <strain evidence="6 7">JCM 11683</strain>
    </source>
</reference>
<evidence type="ECO:0000256" key="1">
    <source>
        <dbReference type="ARBA" id="ARBA00001974"/>
    </source>
</evidence>
<dbReference type="Gene3D" id="3.30.390.30">
    <property type="match status" value="1"/>
</dbReference>
<dbReference type="InterPro" id="IPR050260">
    <property type="entry name" value="FAD-bd_OxRdtase"/>
</dbReference>
<comment type="caution">
    <text evidence="6">The sequence shown here is derived from an EMBL/GenBank/DDBJ whole genome shotgun (WGS) entry which is preliminary data.</text>
</comment>